<gene>
    <name evidence="1" type="ORF">DB895_04695</name>
</gene>
<dbReference type="Proteomes" id="UP000245449">
    <property type="component" value="Unassembled WGS sequence"/>
</dbReference>
<keyword evidence="2" id="KW-1185">Reference proteome</keyword>
<dbReference type="EMBL" id="QCZI01000004">
    <property type="protein sequence ID" value="PWA06200.1"/>
    <property type="molecule type" value="Genomic_DNA"/>
</dbReference>
<dbReference type="AlphaFoldDB" id="A0A2U1JM26"/>
<reference evidence="1 2" key="1">
    <citation type="submission" date="2018-04" db="EMBL/GenBank/DDBJ databases">
        <title>Flavobacterium sp. nov., isolated from glacier ice.</title>
        <authorList>
            <person name="Liu Q."/>
            <person name="Xin Y.-H."/>
        </authorList>
    </citation>
    <scope>NUCLEOTIDE SEQUENCE [LARGE SCALE GENOMIC DNA]</scope>
    <source>
        <strain evidence="1 2">RB1R5</strain>
    </source>
</reference>
<proteinExistence type="predicted"/>
<organism evidence="1 2">
    <name type="scientific">Flavobacterium psychrotolerans</name>
    <dbReference type="NCBI Taxonomy" id="2169410"/>
    <lineage>
        <taxon>Bacteria</taxon>
        <taxon>Pseudomonadati</taxon>
        <taxon>Bacteroidota</taxon>
        <taxon>Flavobacteriia</taxon>
        <taxon>Flavobacteriales</taxon>
        <taxon>Flavobacteriaceae</taxon>
        <taxon>Flavobacterium</taxon>
    </lineage>
</organism>
<protein>
    <submittedName>
        <fullName evidence="1">Uncharacterized protein</fullName>
    </submittedName>
</protein>
<evidence type="ECO:0000313" key="2">
    <source>
        <dbReference type="Proteomes" id="UP000245449"/>
    </source>
</evidence>
<accession>A0A2U1JM26</accession>
<comment type="caution">
    <text evidence="1">The sequence shown here is derived from an EMBL/GenBank/DDBJ whole genome shotgun (WGS) entry which is preliminary data.</text>
</comment>
<evidence type="ECO:0000313" key="1">
    <source>
        <dbReference type="EMBL" id="PWA06200.1"/>
    </source>
</evidence>
<name>A0A2U1JM26_9FLAO</name>
<sequence length="62" mass="7164">MRIPLLSASNNSIFVIKQLLQQNMQLKCLKKGILQNIKLPEFLNFVSFLESLTMRPNFILNA</sequence>